<reference evidence="1 2" key="1">
    <citation type="submission" date="2019-12" db="EMBL/GenBank/DDBJ databases">
        <title>Whole genome shotgun sequence of Streptomyces caniferus NBRC 15389.</title>
        <authorList>
            <person name="Ichikawa N."/>
            <person name="Kimura A."/>
            <person name="Kitahashi Y."/>
            <person name="Komaki H."/>
            <person name="Tamura T."/>
        </authorList>
    </citation>
    <scope>NUCLEOTIDE SEQUENCE [LARGE SCALE GENOMIC DNA]</scope>
    <source>
        <strain evidence="1 2">NBRC 15389</strain>
    </source>
</reference>
<comment type="caution">
    <text evidence="1">The sequence shown here is derived from an EMBL/GenBank/DDBJ whole genome shotgun (WGS) entry which is preliminary data.</text>
</comment>
<evidence type="ECO:0000313" key="1">
    <source>
        <dbReference type="EMBL" id="GFE11665.1"/>
    </source>
</evidence>
<dbReference type="EMBL" id="BLIN01000007">
    <property type="protein sequence ID" value="GFE11665.1"/>
    <property type="molecule type" value="Genomic_DNA"/>
</dbReference>
<proteinExistence type="predicted"/>
<dbReference type="GO" id="GO:0006355">
    <property type="term" value="P:regulation of DNA-templated transcription"/>
    <property type="evidence" value="ECO:0007669"/>
    <property type="project" value="InterPro"/>
</dbReference>
<evidence type="ECO:0000313" key="2">
    <source>
        <dbReference type="Proteomes" id="UP000435837"/>
    </source>
</evidence>
<evidence type="ECO:0008006" key="3">
    <source>
        <dbReference type="Google" id="ProtNLM"/>
    </source>
</evidence>
<dbReference type="InterPro" id="IPR016032">
    <property type="entry name" value="Sig_transdc_resp-reg_C-effctor"/>
</dbReference>
<dbReference type="Proteomes" id="UP000435837">
    <property type="component" value="Unassembled WGS sequence"/>
</dbReference>
<dbReference type="GO" id="GO:0003677">
    <property type="term" value="F:DNA binding"/>
    <property type="evidence" value="ECO:0007669"/>
    <property type="project" value="InterPro"/>
</dbReference>
<accession>A0A640SQD6</accession>
<sequence length="154" mass="17127">MPTSVAEVILAPRERHVLEGLADGSMLAAVALRLQIREGTASGYLKLAKWKLYGVSESAAALAVTYATKAIDRPQLLDPELLYLSREQCALVPLIAQEMTAAQMATALKREVCSIRRDGRELLMNLRARNRAHAITRAWQYQILTAGQVIEWLR</sequence>
<name>A0A640SQD6_9ACTN</name>
<organism evidence="1 2">
    <name type="scientific">Streptomyces caniferus</name>
    <dbReference type="NCBI Taxonomy" id="285557"/>
    <lineage>
        <taxon>Bacteria</taxon>
        <taxon>Bacillati</taxon>
        <taxon>Actinomycetota</taxon>
        <taxon>Actinomycetes</taxon>
        <taxon>Kitasatosporales</taxon>
        <taxon>Streptomycetaceae</taxon>
        <taxon>Streptomyces</taxon>
    </lineage>
</organism>
<dbReference type="AlphaFoldDB" id="A0A640SQD6"/>
<dbReference type="Gene3D" id="1.10.10.10">
    <property type="entry name" value="Winged helix-like DNA-binding domain superfamily/Winged helix DNA-binding domain"/>
    <property type="match status" value="2"/>
</dbReference>
<dbReference type="RefSeq" id="WP_246296506.1">
    <property type="nucleotide sequence ID" value="NZ_BAAATH010000008.1"/>
</dbReference>
<gene>
    <name evidence="1" type="ORF">Scani_79330</name>
</gene>
<protein>
    <recommendedName>
        <fullName evidence="3">HTH luxR-type domain-containing protein</fullName>
    </recommendedName>
</protein>
<dbReference type="InterPro" id="IPR036388">
    <property type="entry name" value="WH-like_DNA-bd_sf"/>
</dbReference>
<dbReference type="SUPFAM" id="SSF46894">
    <property type="entry name" value="C-terminal effector domain of the bipartite response regulators"/>
    <property type="match status" value="2"/>
</dbReference>